<evidence type="ECO:0000256" key="1">
    <source>
        <dbReference type="SAM" id="SignalP"/>
    </source>
</evidence>
<reference evidence="2" key="1">
    <citation type="submission" date="2012-09" db="EMBL/GenBank/DDBJ databases">
        <title>Genome Sequence of alkane-degrading Bacterium Alcanivorax balearicus MACL04.</title>
        <authorList>
            <person name="Lai Q."/>
            <person name="Shao Z."/>
        </authorList>
    </citation>
    <scope>NUCLEOTIDE SEQUENCE</scope>
    <source>
        <strain evidence="2">MACL04</strain>
    </source>
</reference>
<feature type="chain" id="PRO_5045131401" description="DUF4397 domain-containing protein" evidence="1">
    <location>
        <begin position="22"/>
        <end position="268"/>
    </location>
</feature>
<feature type="signal peptide" evidence="1">
    <location>
        <begin position="1"/>
        <end position="21"/>
    </location>
</feature>
<dbReference type="PROSITE" id="PS51257">
    <property type="entry name" value="PROKAR_LIPOPROTEIN"/>
    <property type="match status" value="1"/>
</dbReference>
<evidence type="ECO:0000313" key="2">
    <source>
        <dbReference type="EMBL" id="MCU5782183.1"/>
    </source>
</evidence>
<keyword evidence="1" id="KW-0732">Signal</keyword>
<name>A0ABT2QXF3_9GAMM</name>
<keyword evidence="3" id="KW-1185">Reference proteome</keyword>
<evidence type="ECO:0000313" key="3">
    <source>
        <dbReference type="Proteomes" id="UP001064106"/>
    </source>
</evidence>
<gene>
    <name evidence="2" type="ORF">MA04_01483</name>
</gene>
<accession>A0ABT2QXF3</accession>
<proteinExistence type="predicted"/>
<dbReference type="RefSeq" id="WP_262459985.1">
    <property type="nucleotide sequence ID" value="NZ_ARXS01000006.1"/>
</dbReference>
<dbReference type="EMBL" id="ARXS01000006">
    <property type="protein sequence ID" value="MCU5782183.1"/>
    <property type="molecule type" value="Genomic_DNA"/>
</dbReference>
<protein>
    <recommendedName>
        <fullName evidence="4">DUF4397 domain-containing protein</fullName>
    </recommendedName>
</protein>
<comment type="caution">
    <text evidence="2">The sequence shown here is derived from an EMBL/GenBank/DDBJ whole genome shotgun (WGS) entry which is preliminary data.</text>
</comment>
<organism evidence="2 3">
    <name type="scientific">Alloalcanivorax balearicus MACL04</name>
    <dbReference type="NCBI Taxonomy" id="1177182"/>
    <lineage>
        <taxon>Bacteria</taxon>
        <taxon>Pseudomonadati</taxon>
        <taxon>Pseudomonadota</taxon>
        <taxon>Gammaproteobacteria</taxon>
        <taxon>Oceanospirillales</taxon>
        <taxon>Alcanivoracaceae</taxon>
        <taxon>Alloalcanivorax</taxon>
    </lineage>
</organism>
<sequence length="268" mass="28673">MMKFLLLPMLLPFLMAMTMSGCEDEDGDGGGRFRTTASVHYYNQMTTQGAEDQSTLTVDVTLEGEDESDSATGIGYSRGDEGPELSVRIDDTNDNEDNSVLLEGVNSSGARLFRTSERLSNDSRYTAVSYGDTSDGGGTGVVVILQDQSDVTSGSSRFRVINTVEPINVGAHSFDLRYNDAGSGNYFASDLERGGDSGYQTTNAGGLNLVVVSNGFSTERILARVDCSLSGGRAYDVILAANDPLNPPLTEGEAEDGLVIYCHPHERD</sequence>
<dbReference type="Proteomes" id="UP001064106">
    <property type="component" value="Unassembled WGS sequence"/>
</dbReference>
<evidence type="ECO:0008006" key="4">
    <source>
        <dbReference type="Google" id="ProtNLM"/>
    </source>
</evidence>